<sequence>MGGGFCFLLSCDKEPDIPARFSIDTVSIDVISTGQLSSGEVPTISIVANKGYNVTSDSEWLTVDKPQGSGSATVSVIAQRYDEGTGRTGHLTVSTAGGYQTVTVRQTATPFPAFGYSYFDDDFSWIVPYATALGAGDYIATADPNATAPNVGSKSQDGDADAVAFMSEFAERGYSVLKPEDNTMYLMAHYLKFCRTDHNNGLVLPAPALSETGEETTDVELSFDFAGHMSGKLYVDDIRMVVEVLQGPGQIERSSGAMSDVSDSFLPDQKDGEAKWTHAKVNVYGISSTTKLAIRHEDMDATGVHRFHLDNIKMIKIPGK</sequence>
<organism evidence="2 3">
    <name type="scientific">Candidatus Cryptobacteroides avicola</name>
    <dbReference type="NCBI Taxonomy" id="2840757"/>
    <lineage>
        <taxon>Bacteria</taxon>
        <taxon>Pseudomonadati</taxon>
        <taxon>Bacteroidota</taxon>
        <taxon>Bacteroidia</taxon>
        <taxon>Bacteroidales</taxon>
        <taxon>Candidatus Cryptobacteroides</taxon>
    </lineage>
</organism>
<reference evidence="2" key="1">
    <citation type="submission" date="2020-10" db="EMBL/GenBank/DDBJ databases">
        <authorList>
            <person name="Gilroy R."/>
        </authorList>
    </citation>
    <scope>NUCLEOTIDE SEQUENCE</scope>
    <source>
        <strain evidence="2">G3-8215</strain>
    </source>
</reference>
<protein>
    <submittedName>
        <fullName evidence="2">BACON domain-containing protein</fullName>
    </submittedName>
</protein>
<reference evidence="2" key="2">
    <citation type="journal article" date="2021" name="PeerJ">
        <title>Extensive microbial diversity within the chicken gut microbiome revealed by metagenomics and culture.</title>
        <authorList>
            <person name="Gilroy R."/>
            <person name="Ravi A."/>
            <person name="Getino M."/>
            <person name="Pursley I."/>
            <person name="Horton D.L."/>
            <person name="Alikhan N.F."/>
            <person name="Baker D."/>
            <person name="Gharbi K."/>
            <person name="Hall N."/>
            <person name="Watson M."/>
            <person name="Adriaenssens E.M."/>
            <person name="Foster-Nyarko E."/>
            <person name="Jarju S."/>
            <person name="Secka A."/>
            <person name="Antonio M."/>
            <person name="Oren A."/>
            <person name="Chaudhuri R.R."/>
            <person name="La Ragione R."/>
            <person name="Hildebrand F."/>
            <person name="Pallen M.J."/>
        </authorList>
    </citation>
    <scope>NUCLEOTIDE SEQUENCE</scope>
    <source>
        <strain evidence="2">G3-8215</strain>
    </source>
</reference>
<dbReference type="InterPro" id="IPR024361">
    <property type="entry name" value="BACON"/>
</dbReference>
<name>A0A940DQU1_9BACT</name>
<dbReference type="Proteomes" id="UP000725002">
    <property type="component" value="Unassembled WGS sequence"/>
</dbReference>
<gene>
    <name evidence="2" type="ORF">IAB75_00525</name>
</gene>
<evidence type="ECO:0000313" key="2">
    <source>
        <dbReference type="EMBL" id="MBO8482596.1"/>
    </source>
</evidence>
<comment type="caution">
    <text evidence="2">The sequence shown here is derived from an EMBL/GenBank/DDBJ whole genome shotgun (WGS) entry which is preliminary data.</text>
</comment>
<dbReference type="InterPro" id="IPR013783">
    <property type="entry name" value="Ig-like_fold"/>
</dbReference>
<dbReference type="CDD" id="cd14948">
    <property type="entry name" value="BACON"/>
    <property type="match status" value="1"/>
</dbReference>
<feature type="domain" description="BACON" evidence="1">
    <location>
        <begin position="54"/>
        <end position="106"/>
    </location>
</feature>
<proteinExistence type="predicted"/>
<dbReference type="AlphaFoldDB" id="A0A940DQU1"/>
<dbReference type="Gene3D" id="2.60.40.10">
    <property type="entry name" value="Immunoglobulins"/>
    <property type="match status" value="1"/>
</dbReference>
<evidence type="ECO:0000313" key="3">
    <source>
        <dbReference type="Proteomes" id="UP000725002"/>
    </source>
</evidence>
<accession>A0A940DQU1</accession>
<dbReference type="Pfam" id="PF13004">
    <property type="entry name" value="BACON"/>
    <property type="match status" value="1"/>
</dbReference>
<evidence type="ECO:0000259" key="1">
    <source>
        <dbReference type="Pfam" id="PF13004"/>
    </source>
</evidence>
<dbReference type="EMBL" id="JADILV010000005">
    <property type="protein sequence ID" value="MBO8482596.1"/>
    <property type="molecule type" value="Genomic_DNA"/>
</dbReference>